<feature type="transmembrane region" description="Helical" evidence="9">
    <location>
        <begin position="370"/>
        <end position="389"/>
    </location>
</feature>
<proteinExistence type="inferred from homology"/>
<gene>
    <name evidence="12" type="ORF">KP79_PYT04163</name>
</gene>
<evidence type="ECO:0000256" key="4">
    <source>
        <dbReference type="ARBA" id="ARBA00022692"/>
    </source>
</evidence>
<dbReference type="Pfam" id="PF16916">
    <property type="entry name" value="ZT_dimer"/>
    <property type="match status" value="1"/>
</dbReference>
<protein>
    <submittedName>
        <fullName evidence="12">Zinc transporter 2</fullName>
    </submittedName>
</protein>
<dbReference type="GO" id="GO:0005886">
    <property type="term" value="C:plasma membrane"/>
    <property type="evidence" value="ECO:0007669"/>
    <property type="project" value="TreeGrafter"/>
</dbReference>
<dbReference type="InterPro" id="IPR036837">
    <property type="entry name" value="Cation_efflux_CTD_sf"/>
</dbReference>
<evidence type="ECO:0000256" key="1">
    <source>
        <dbReference type="ARBA" id="ARBA00004141"/>
    </source>
</evidence>
<dbReference type="SUPFAM" id="SSF160240">
    <property type="entry name" value="Cation efflux protein cytoplasmic domain-like"/>
    <property type="match status" value="1"/>
</dbReference>
<keyword evidence="7" id="KW-0406">Ion transport</keyword>
<dbReference type="InterPro" id="IPR002524">
    <property type="entry name" value="Cation_efflux"/>
</dbReference>
<keyword evidence="13" id="KW-1185">Reference proteome</keyword>
<evidence type="ECO:0000259" key="10">
    <source>
        <dbReference type="Pfam" id="PF01545"/>
    </source>
</evidence>
<keyword evidence="8 9" id="KW-0472">Membrane</keyword>
<sequence length="653" mass="71517">MAAKVFVDDSSGWDVSDINSLTAVSTNERYTIGLQSERSLRPNINVTHETTEHSENSSSLGWSGNVNNLELEIGPFVSAVTSEQIDSGISADPYRGEEQHIDTSLLDSENNFWPFGADNYAHNVNVSNNDHVQTTPRLQLLPEVASQESPHRSMSEDSLLAILEKFDATDINEHDQDINMIPENEKTQSKKVLSNFKGALGTSNNIPNGHLTSEDLSNNHCVDIVSSSCINGRSDESHPETHGRYSNHRTLRSFSSDDDLEADLGLSHVTNGTRSNPEMSGWHCHTQVKPEHDKVARNQLIAVCVLCALFMIGEAVGGVLSDSLALFTDVLHLGSDLVSFLISLLAIYLSKKPATKTMSFGYHRAEVLGALFSVFIIWLVTGVLCYMAVERITGGHYTSVKPDEMLVTASLGVMFNVVMGLVLHSEKCCGSASARASFGHGHSHGGGGHSHKHSSHSDDSAYERLIQHESDHELVPNVQSTEVHPTPKHQNKKNINVRAAFIHVIGDIIQSVGVLIAALIIKLMPDPSYKLADPVCTFLFSIIVLFTTIFVLRDTLQIMMEGVPRDVQYNDIIADLESVPGVKAAHDLIVWALTIDKNAVAIHLTIDSSASHQKVLEAANTVLKQKHEFLFTTIQVEMHVPDISCHRCAIPLG</sequence>
<evidence type="ECO:0000313" key="12">
    <source>
        <dbReference type="EMBL" id="OWF34059.1"/>
    </source>
</evidence>
<dbReference type="OrthoDB" id="9944568at2759"/>
<dbReference type="AlphaFoldDB" id="A0A210PC32"/>
<comment type="caution">
    <text evidence="12">The sequence shown here is derived from an EMBL/GenBank/DDBJ whole genome shotgun (WGS) entry which is preliminary data.</text>
</comment>
<dbReference type="PANTHER" id="PTHR11562">
    <property type="entry name" value="CATION EFFLUX PROTEIN/ ZINC TRANSPORTER"/>
    <property type="match status" value="1"/>
</dbReference>
<evidence type="ECO:0000313" key="13">
    <source>
        <dbReference type="Proteomes" id="UP000242188"/>
    </source>
</evidence>
<evidence type="ECO:0000256" key="9">
    <source>
        <dbReference type="SAM" id="Phobius"/>
    </source>
</evidence>
<feature type="transmembrane region" description="Helical" evidence="9">
    <location>
        <begin position="326"/>
        <end position="349"/>
    </location>
</feature>
<keyword evidence="4 9" id="KW-0812">Transmembrane</keyword>
<dbReference type="InterPro" id="IPR050681">
    <property type="entry name" value="CDF/SLC30A"/>
</dbReference>
<name>A0A210PC32_MIZYE</name>
<dbReference type="NCBIfam" id="TIGR01297">
    <property type="entry name" value="CDF"/>
    <property type="match status" value="1"/>
</dbReference>
<keyword evidence="3" id="KW-0813">Transport</keyword>
<accession>A0A210PC32</accession>
<dbReference type="InterPro" id="IPR058533">
    <property type="entry name" value="Cation_efflux_TM"/>
</dbReference>
<dbReference type="Pfam" id="PF01545">
    <property type="entry name" value="Cation_efflux"/>
    <property type="match status" value="1"/>
</dbReference>
<feature type="transmembrane region" description="Helical" evidence="9">
    <location>
        <begin position="405"/>
        <end position="423"/>
    </location>
</feature>
<evidence type="ECO:0000256" key="2">
    <source>
        <dbReference type="ARBA" id="ARBA00008873"/>
    </source>
</evidence>
<evidence type="ECO:0000256" key="8">
    <source>
        <dbReference type="ARBA" id="ARBA00023136"/>
    </source>
</evidence>
<keyword evidence="5" id="KW-0862">Zinc</keyword>
<comment type="similarity">
    <text evidence="2">Belongs to the cation diffusion facilitator (CDF) transporter (TC 2.A.4) family. SLC30A subfamily.</text>
</comment>
<evidence type="ECO:0000256" key="6">
    <source>
        <dbReference type="ARBA" id="ARBA00022989"/>
    </source>
</evidence>
<dbReference type="EMBL" id="NEDP02082657">
    <property type="protein sequence ID" value="OWF34059.1"/>
    <property type="molecule type" value="Genomic_DNA"/>
</dbReference>
<keyword evidence="5" id="KW-0864">Zinc transport</keyword>
<feature type="transmembrane region" description="Helical" evidence="9">
    <location>
        <begin position="531"/>
        <end position="552"/>
    </location>
</feature>
<dbReference type="InterPro" id="IPR027469">
    <property type="entry name" value="Cation_efflux_TMD_sf"/>
</dbReference>
<feature type="transmembrane region" description="Helical" evidence="9">
    <location>
        <begin position="300"/>
        <end position="320"/>
    </location>
</feature>
<evidence type="ECO:0000259" key="11">
    <source>
        <dbReference type="Pfam" id="PF16916"/>
    </source>
</evidence>
<feature type="domain" description="Cation efflux protein transmembrane" evidence="10">
    <location>
        <begin position="300"/>
        <end position="560"/>
    </location>
</feature>
<dbReference type="Gene3D" id="1.20.1510.10">
    <property type="entry name" value="Cation efflux protein transmembrane domain"/>
    <property type="match status" value="1"/>
</dbReference>
<dbReference type="PANTHER" id="PTHR11562:SF84">
    <property type="entry name" value="LD05335P"/>
    <property type="match status" value="1"/>
</dbReference>
<dbReference type="GO" id="GO:0010043">
    <property type="term" value="P:response to zinc ion"/>
    <property type="evidence" value="ECO:0007669"/>
    <property type="project" value="TreeGrafter"/>
</dbReference>
<dbReference type="InterPro" id="IPR027470">
    <property type="entry name" value="Cation_efflux_CTD"/>
</dbReference>
<organism evidence="12 13">
    <name type="scientific">Mizuhopecten yessoensis</name>
    <name type="common">Japanese scallop</name>
    <name type="synonym">Patinopecten yessoensis</name>
    <dbReference type="NCBI Taxonomy" id="6573"/>
    <lineage>
        <taxon>Eukaryota</taxon>
        <taxon>Metazoa</taxon>
        <taxon>Spiralia</taxon>
        <taxon>Lophotrochozoa</taxon>
        <taxon>Mollusca</taxon>
        <taxon>Bivalvia</taxon>
        <taxon>Autobranchia</taxon>
        <taxon>Pteriomorphia</taxon>
        <taxon>Pectinida</taxon>
        <taxon>Pectinoidea</taxon>
        <taxon>Pectinidae</taxon>
        <taxon>Mizuhopecten</taxon>
    </lineage>
</organism>
<dbReference type="SUPFAM" id="SSF161111">
    <property type="entry name" value="Cation efflux protein transmembrane domain-like"/>
    <property type="match status" value="1"/>
</dbReference>
<evidence type="ECO:0000256" key="5">
    <source>
        <dbReference type="ARBA" id="ARBA00022906"/>
    </source>
</evidence>
<dbReference type="STRING" id="6573.A0A210PC32"/>
<dbReference type="GO" id="GO:0005385">
    <property type="term" value="F:zinc ion transmembrane transporter activity"/>
    <property type="evidence" value="ECO:0007669"/>
    <property type="project" value="TreeGrafter"/>
</dbReference>
<comment type="subcellular location">
    <subcellularLocation>
        <location evidence="1">Membrane</location>
        <topology evidence="1">Multi-pass membrane protein</topology>
    </subcellularLocation>
</comment>
<reference evidence="12 13" key="1">
    <citation type="journal article" date="2017" name="Nat. Ecol. Evol.">
        <title>Scallop genome provides insights into evolution of bilaterian karyotype and development.</title>
        <authorList>
            <person name="Wang S."/>
            <person name="Zhang J."/>
            <person name="Jiao W."/>
            <person name="Li J."/>
            <person name="Xun X."/>
            <person name="Sun Y."/>
            <person name="Guo X."/>
            <person name="Huan P."/>
            <person name="Dong B."/>
            <person name="Zhang L."/>
            <person name="Hu X."/>
            <person name="Sun X."/>
            <person name="Wang J."/>
            <person name="Zhao C."/>
            <person name="Wang Y."/>
            <person name="Wang D."/>
            <person name="Huang X."/>
            <person name="Wang R."/>
            <person name="Lv J."/>
            <person name="Li Y."/>
            <person name="Zhang Z."/>
            <person name="Liu B."/>
            <person name="Lu W."/>
            <person name="Hui Y."/>
            <person name="Liang J."/>
            <person name="Zhou Z."/>
            <person name="Hou R."/>
            <person name="Li X."/>
            <person name="Liu Y."/>
            <person name="Li H."/>
            <person name="Ning X."/>
            <person name="Lin Y."/>
            <person name="Zhao L."/>
            <person name="Xing Q."/>
            <person name="Dou J."/>
            <person name="Li Y."/>
            <person name="Mao J."/>
            <person name="Guo H."/>
            <person name="Dou H."/>
            <person name="Li T."/>
            <person name="Mu C."/>
            <person name="Jiang W."/>
            <person name="Fu Q."/>
            <person name="Fu X."/>
            <person name="Miao Y."/>
            <person name="Liu J."/>
            <person name="Yu Q."/>
            <person name="Li R."/>
            <person name="Liao H."/>
            <person name="Li X."/>
            <person name="Kong Y."/>
            <person name="Jiang Z."/>
            <person name="Chourrout D."/>
            <person name="Li R."/>
            <person name="Bao Z."/>
        </authorList>
    </citation>
    <scope>NUCLEOTIDE SEQUENCE [LARGE SCALE GENOMIC DNA]</scope>
    <source>
        <strain evidence="12 13">PY_sf001</strain>
    </source>
</reference>
<evidence type="ECO:0000256" key="7">
    <source>
        <dbReference type="ARBA" id="ARBA00023065"/>
    </source>
</evidence>
<feature type="domain" description="Cation efflux protein cytoplasmic" evidence="11">
    <location>
        <begin position="564"/>
        <end position="638"/>
    </location>
</feature>
<evidence type="ECO:0000256" key="3">
    <source>
        <dbReference type="ARBA" id="ARBA00022448"/>
    </source>
</evidence>
<keyword evidence="6 9" id="KW-1133">Transmembrane helix</keyword>
<dbReference type="Proteomes" id="UP000242188">
    <property type="component" value="Unassembled WGS sequence"/>
</dbReference>
<feature type="transmembrane region" description="Helical" evidence="9">
    <location>
        <begin position="500"/>
        <end position="525"/>
    </location>
</feature>